<feature type="transmembrane region" description="Helical" evidence="4">
    <location>
        <begin position="255"/>
        <end position="273"/>
    </location>
</feature>
<evidence type="ECO:0000256" key="4">
    <source>
        <dbReference type="SAM" id="Phobius"/>
    </source>
</evidence>
<evidence type="ECO:0000256" key="2">
    <source>
        <dbReference type="ARBA" id="ARBA00022676"/>
    </source>
</evidence>
<proteinExistence type="inferred from homology"/>
<organism evidence="6 7">
    <name type="scientific">Lacihabitans soyangensis</name>
    <dbReference type="NCBI Taxonomy" id="869394"/>
    <lineage>
        <taxon>Bacteria</taxon>
        <taxon>Pseudomonadati</taxon>
        <taxon>Bacteroidota</taxon>
        <taxon>Cytophagia</taxon>
        <taxon>Cytophagales</taxon>
        <taxon>Leadbetterellaceae</taxon>
        <taxon>Lacihabitans</taxon>
    </lineage>
</organism>
<feature type="transmembrane region" description="Helical" evidence="4">
    <location>
        <begin position="309"/>
        <end position="331"/>
    </location>
</feature>
<dbReference type="PANTHER" id="PTHR43630">
    <property type="entry name" value="POLY-BETA-1,6-N-ACETYL-D-GLUCOSAMINE SYNTHASE"/>
    <property type="match status" value="1"/>
</dbReference>
<comment type="similarity">
    <text evidence="1">Belongs to the glycosyltransferase 2 family.</text>
</comment>
<keyword evidence="4" id="KW-1133">Transmembrane helix</keyword>
<dbReference type="RefSeq" id="WP_255038902.1">
    <property type="nucleotide sequence ID" value="NZ_RJUF01000181.1"/>
</dbReference>
<sequence length="341" mass="38856">MSTTTPIPVSVLIPARNEAKGIHRMLESLETIDYPRESLQIILANDNSTDDTLKIMQKFATGKPWITVVDIPERQSNEELKGKTRALAKIMHQTTGKYIFFTDADVALPRQWINGMLSELENEMANRAGNTKGIGVMVGVTGMKHDTFASTMQALEWFCVVTVNKLFSDRNIPTTGMGNNMAVLKEAYFATGGYEKIGFSIVEDYTLYKKIIAEGYDFRQVFIPEVVAYTVPPEDYFEQRDRWIQGAIESNSGPLYLGIIQAVSLPLYALIAFFSWKASLTVFLITFCFYSFLVFRFESKLKLSGYSKYLPLFALYLPTSWLLQFLHYLFAKKIVWKGRDY</sequence>
<dbReference type="Pfam" id="PF00535">
    <property type="entry name" value="Glycos_transf_2"/>
    <property type="match status" value="1"/>
</dbReference>
<evidence type="ECO:0000313" key="7">
    <source>
        <dbReference type="Proteomes" id="UP001204144"/>
    </source>
</evidence>
<protein>
    <submittedName>
        <fullName evidence="6">Glycosyltransferase</fullName>
    </submittedName>
</protein>
<dbReference type="SUPFAM" id="SSF53448">
    <property type="entry name" value="Nucleotide-diphospho-sugar transferases"/>
    <property type="match status" value="1"/>
</dbReference>
<evidence type="ECO:0000313" key="6">
    <source>
        <dbReference type="EMBL" id="MCP9765211.1"/>
    </source>
</evidence>
<gene>
    <name evidence="6" type="ORF">EGI31_19935</name>
</gene>
<keyword evidence="7" id="KW-1185">Reference proteome</keyword>
<keyword evidence="3" id="KW-0808">Transferase</keyword>
<dbReference type="Proteomes" id="UP001204144">
    <property type="component" value="Unassembled WGS sequence"/>
</dbReference>
<keyword evidence="4" id="KW-0472">Membrane</keyword>
<evidence type="ECO:0000256" key="1">
    <source>
        <dbReference type="ARBA" id="ARBA00006739"/>
    </source>
</evidence>
<dbReference type="AlphaFoldDB" id="A0AAE3H742"/>
<dbReference type="InterPro" id="IPR029044">
    <property type="entry name" value="Nucleotide-diphossugar_trans"/>
</dbReference>
<dbReference type="EMBL" id="RJUF01000181">
    <property type="protein sequence ID" value="MCP9765211.1"/>
    <property type="molecule type" value="Genomic_DNA"/>
</dbReference>
<evidence type="ECO:0000259" key="5">
    <source>
        <dbReference type="Pfam" id="PF00535"/>
    </source>
</evidence>
<reference evidence="6 7" key="1">
    <citation type="submission" date="2018-11" db="EMBL/GenBank/DDBJ databases">
        <title>Novel bacteria species description.</title>
        <authorList>
            <person name="Han J.-H."/>
        </authorList>
    </citation>
    <scope>NUCLEOTIDE SEQUENCE [LARGE SCALE GENOMIC DNA]</scope>
    <source>
        <strain evidence="6 7">KCTC23259</strain>
    </source>
</reference>
<dbReference type="GO" id="GO:0016757">
    <property type="term" value="F:glycosyltransferase activity"/>
    <property type="evidence" value="ECO:0007669"/>
    <property type="project" value="UniProtKB-KW"/>
</dbReference>
<keyword evidence="2" id="KW-0328">Glycosyltransferase</keyword>
<comment type="caution">
    <text evidence="6">The sequence shown here is derived from an EMBL/GenBank/DDBJ whole genome shotgun (WGS) entry which is preliminary data.</text>
</comment>
<name>A0AAE3H742_9BACT</name>
<evidence type="ECO:0000256" key="3">
    <source>
        <dbReference type="ARBA" id="ARBA00022679"/>
    </source>
</evidence>
<dbReference type="InterPro" id="IPR001173">
    <property type="entry name" value="Glyco_trans_2-like"/>
</dbReference>
<keyword evidence="4" id="KW-0812">Transmembrane</keyword>
<accession>A0AAE3H742</accession>
<feature type="domain" description="Glycosyltransferase 2-like" evidence="5">
    <location>
        <begin position="10"/>
        <end position="140"/>
    </location>
</feature>
<feature type="transmembrane region" description="Helical" evidence="4">
    <location>
        <begin position="280"/>
        <end position="297"/>
    </location>
</feature>
<dbReference type="Gene3D" id="3.90.550.10">
    <property type="entry name" value="Spore Coat Polysaccharide Biosynthesis Protein SpsA, Chain A"/>
    <property type="match status" value="1"/>
</dbReference>
<dbReference type="PANTHER" id="PTHR43630:SF1">
    <property type="entry name" value="POLY-BETA-1,6-N-ACETYL-D-GLUCOSAMINE SYNTHASE"/>
    <property type="match status" value="1"/>
</dbReference>